<protein>
    <submittedName>
        <fullName evidence="2">Uncharacterized protein</fullName>
    </submittedName>
</protein>
<sequence length="114" mass="12489">MNCSPIVLDSCMEPEKRNLFESPALCFEICPKCTAEQATPDHILACLPGAFPTGSCFLSSIDFGFLQGAQAHGPDIALLIFGDRHHYQQQSEFQQSSNPGTGTTMALRSRWPNL</sequence>
<dbReference type="Proteomes" id="UP000499080">
    <property type="component" value="Unassembled WGS sequence"/>
</dbReference>
<keyword evidence="3" id="KW-1185">Reference proteome</keyword>
<evidence type="ECO:0000256" key="1">
    <source>
        <dbReference type="SAM" id="MobiDB-lite"/>
    </source>
</evidence>
<evidence type="ECO:0000313" key="2">
    <source>
        <dbReference type="EMBL" id="GBO44502.1"/>
    </source>
</evidence>
<feature type="compositionally biased region" description="Polar residues" evidence="1">
    <location>
        <begin position="90"/>
        <end position="106"/>
    </location>
</feature>
<name>A0A4Y2X984_ARAVE</name>
<organism evidence="2 3">
    <name type="scientific">Araneus ventricosus</name>
    <name type="common">Orbweaver spider</name>
    <name type="synonym">Epeira ventricosa</name>
    <dbReference type="NCBI Taxonomy" id="182803"/>
    <lineage>
        <taxon>Eukaryota</taxon>
        <taxon>Metazoa</taxon>
        <taxon>Ecdysozoa</taxon>
        <taxon>Arthropoda</taxon>
        <taxon>Chelicerata</taxon>
        <taxon>Arachnida</taxon>
        <taxon>Araneae</taxon>
        <taxon>Araneomorphae</taxon>
        <taxon>Entelegynae</taxon>
        <taxon>Araneoidea</taxon>
        <taxon>Araneidae</taxon>
        <taxon>Araneus</taxon>
    </lineage>
</organism>
<dbReference type="EMBL" id="BGPR01071262">
    <property type="protein sequence ID" value="GBO44502.1"/>
    <property type="molecule type" value="Genomic_DNA"/>
</dbReference>
<accession>A0A4Y2X984</accession>
<feature type="region of interest" description="Disordered" evidence="1">
    <location>
        <begin position="90"/>
        <end position="114"/>
    </location>
</feature>
<dbReference type="AlphaFoldDB" id="A0A4Y2X984"/>
<proteinExistence type="predicted"/>
<reference evidence="2 3" key="1">
    <citation type="journal article" date="2019" name="Sci. Rep.">
        <title>Orb-weaving spider Araneus ventricosus genome elucidates the spidroin gene catalogue.</title>
        <authorList>
            <person name="Kono N."/>
            <person name="Nakamura H."/>
            <person name="Ohtoshi R."/>
            <person name="Moran D.A.P."/>
            <person name="Shinohara A."/>
            <person name="Yoshida Y."/>
            <person name="Fujiwara M."/>
            <person name="Mori M."/>
            <person name="Tomita M."/>
            <person name="Arakawa K."/>
        </authorList>
    </citation>
    <scope>NUCLEOTIDE SEQUENCE [LARGE SCALE GENOMIC DNA]</scope>
</reference>
<comment type="caution">
    <text evidence="2">The sequence shown here is derived from an EMBL/GenBank/DDBJ whole genome shotgun (WGS) entry which is preliminary data.</text>
</comment>
<evidence type="ECO:0000313" key="3">
    <source>
        <dbReference type="Proteomes" id="UP000499080"/>
    </source>
</evidence>
<gene>
    <name evidence="2" type="ORF">AVEN_2995_1</name>
</gene>